<reference evidence="2 3" key="1">
    <citation type="submission" date="2018-01" db="EMBL/GenBank/DDBJ databases">
        <title>The whole genome sequencing and assembly of Paenibacillus chitinolyticus KCCM 41400 strain.</title>
        <authorList>
            <person name="Kim J.-Y."/>
            <person name="Park M.-K."/>
            <person name="Lee Y.-J."/>
            <person name="Yi H."/>
            <person name="Bahn Y.-S."/>
            <person name="Kim J.F."/>
            <person name="Lee D.-W."/>
        </authorList>
    </citation>
    <scope>NUCLEOTIDE SEQUENCE [LARGE SCALE GENOMIC DNA]</scope>
    <source>
        <strain evidence="2 3">KCCM 41400</strain>
    </source>
</reference>
<dbReference type="EMBL" id="CP026520">
    <property type="protein sequence ID" value="QAV18925.1"/>
    <property type="molecule type" value="Genomic_DNA"/>
</dbReference>
<reference evidence="1 4" key="2">
    <citation type="submission" date="2022-05" db="EMBL/GenBank/DDBJ databases">
        <title>Genome Sequencing of Bee-Associated Microbes.</title>
        <authorList>
            <person name="Dunlap C."/>
        </authorList>
    </citation>
    <scope>NUCLEOTIDE SEQUENCE [LARGE SCALE GENOMIC DNA]</scope>
    <source>
        <strain evidence="1 4">NRRL B-23120</strain>
    </source>
</reference>
<dbReference type="Proteomes" id="UP001527202">
    <property type="component" value="Unassembled WGS sequence"/>
</dbReference>
<sequence>MNQDIHSYFGLSYANYLVLPRTVLQSMPMEWQIKFVELLEEVDDTNWRTELMPKNWMDYLVKVRDKNGRFISDPLDNYDRGRRRVFDTDQ</sequence>
<dbReference type="KEGG" id="pchi:PC41400_15060"/>
<gene>
    <name evidence="1" type="ORF">M5X16_29035</name>
    <name evidence="2" type="ORF">PC41400_15060</name>
</gene>
<accession>A0A410WWY0</accession>
<dbReference type="RefSeq" id="WP_042227544.1">
    <property type="nucleotide sequence ID" value="NZ_CP026520.1"/>
</dbReference>
<name>A0A410WWY0_9BACL</name>
<proteinExistence type="predicted"/>
<evidence type="ECO:0000313" key="2">
    <source>
        <dbReference type="EMBL" id="QAV18925.1"/>
    </source>
</evidence>
<evidence type="ECO:0000313" key="4">
    <source>
        <dbReference type="Proteomes" id="UP001527202"/>
    </source>
</evidence>
<dbReference type="AlphaFoldDB" id="A0A410WWY0"/>
<dbReference type="Proteomes" id="UP000288943">
    <property type="component" value="Chromosome"/>
</dbReference>
<evidence type="ECO:0000313" key="3">
    <source>
        <dbReference type="Proteomes" id="UP000288943"/>
    </source>
</evidence>
<dbReference type="GeneID" id="95376132"/>
<evidence type="ECO:0000313" key="1">
    <source>
        <dbReference type="EMBL" id="MCY9599798.1"/>
    </source>
</evidence>
<protein>
    <submittedName>
        <fullName evidence="2">Uncharacterized protein</fullName>
    </submittedName>
</protein>
<dbReference type="OrthoDB" id="6045594at2"/>
<dbReference type="EMBL" id="JAMDMJ010000055">
    <property type="protein sequence ID" value="MCY9599798.1"/>
    <property type="molecule type" value="Genomic_DNA"/>
</dbReference>
<organism evidence="2 3">
    <name type="scientific">Paenibacillus chitinolyticus</name>
    <dbReference type="NCBI Taxonomy" id="79263"/>
    <lineage>
        <taxon>Bacteria</taxon>
        <taxon>Bacillati</taxon>
        <taxon>Bacillota</taxon>
        <taxon>Bacilli</taxon>
        <taxon>Bacillales</taxon>
        <taxon>Paenibacillaceae</taxon>
        <taxon>Paenibacillus</taxon>
    </lineage>
</organism>
<keyword evidence="4" id="KW-1185">Reference proteome</keyword>